<accession>A0ABT8KXU4</accession>
<reference evidence="1" key="1">
    <citation type="submission" date="2023-06" db="EMBL/GenBank/DDBJ databases">
        <title>Genomic of Parafulvivirga corallium.</title>
        <authorList>
            <person name="Wang G."/>
        </authorList>
    </citation>
    <scope>NUCLEOTIDE SEQUENCE</scope>
    <source>
        <strain evidence="1">BMA10</strain>
    </source>
</reference>
<organism evidence="1 2">
    <name type="scientific">Splendidivirga corallicola</name>
    <dbReference type="NCBI Taxonomy" id="3051826"/>
    <lineage>
        <taxon>Bacteria</taxon>
        <taxon>Pseudomonadati</taxon>
        <taxon>Bacteroidota</taxon>
        <taxon>Cytophagia</taxon>
        <taxon>Cytophagales</taxon>
        <taxon>Splendidivirgaceae</taxon>
        <taxon>Splendidivirga</taxon>
    </lineage>
</organism>
<gene>
    <name evidence="1" type="ORF">QQ008_29855</name>
</gene>
<evidence type="ECO:0000313" key="1">
    <source>
        <dbReference type="EMBL" id="MDN5205627.1"/>
    </source>
</evidence>
<dbReference type="InterPro" id="IPR025345">
    <property type="entry name" value="DUF4249"/>
</dbReference>
<dbReference type="RefSeq" id="WP_346755648.1">
    <property type="nucleotide sequence ID" value="NZ_JAUJEA010000022.1"/>
</dbReference>
<comment type="caution">
    <text evidence="1">The sequence shown here is derived from an EMBL/GenBank/DDBJ whole genome shotgun (WGS) entry which is preliminary data.</text>
</comment>
<evidence type="ECO:0000313" key="2">
    <source>
        <dbReference type="Proteomes" id="UP001172082"/>
    </source>
</evidence>
<keyword evidence="2" id="KW-1185">Reference proteome</keyword>
<sequence>MNIYKIIERIKYHIRSVISILSCFVILGSTGCLTEIDPLTEENSTKTLVVEGGITSELKQHLVTLGLSGNVSGQNSFDPASGAVVTISDGENSYLLMEDTKSPGDYYSQEIAGEPGKSYTLNVHYNGESYQGTDTMVASEPFDPVIPAPIEPGRFLFGKHNKGFYSIELPGNFGNGKPVIYELYYDTPDDWKDNFPYSIPQRFIDRTNWQPRDTTYLIHPALETAALFEYSTTEIVGIPLFTLIRERQYFMSEAHYAFQRSVLMETDWRGVNILQSTPGNVTGNMSNGAYGFFYAMDMHELQKIIEE</sequence>
<protein>
    <submittedName>
        <fullName evidence="1">DUF4249 family protein</fullName>
    </submittedName>
</protein>
<dbReference type="EMBL" id="JAUJEA010000022">
    <property type="protein sequence ID" value="MDN5205627.1"/>
    <property type="molecule type" value="Genomic_DNA"/>
</dbReference>
<dbReference type="Proteomes" id="UP001172082">
    <property type="component" value="Unassembled WGS sequence"/>
</dbReference>
<proteinExistence type="predicted"/>
<dbReference type="PROSITE" id="PS51257">
    <property type="entry name" value="PROKAR_LIPOPROTEIN"/>
    <property type="match status" value="1"/>
</dbReference>
<dbReference type="Pfam" id="PF14054">
    <property type="entry name" value="DUF4249"/>
    <property type="match status" value="1"/>
</dbReference>
<name>A0ABT8KXU4_9BACT</name>